<dbReference type="PANTHER" id="PTHR33321:SF12">
    <property type="entry name" value="PLANT BASIC SECRETORY PROTEIN (BSP) FAMILY PROTEIN"/>
    <property type="match status" value="1"/>
</dbReference>
<dbReference type="Proteomes" id="UP001319180">
    <property type="component" value="Unassembled WGS sequence"/>
</dbReference>
<proteinExistence type="predicted"/>
<dbReference type="InterPro" id="IPR007541">
    <property type="entry name" value="Uncharacterised_BSP"/>
</dbReference>
<reference evidence="1 2" key="1">
    <citation type="submission" date="2021-05" db="EMBL/GenBank/DDBJ databases">
        <title>A Polyphasic approach of four new species of the genus Ohtaekwangia: Ohtaekwangia histidinii sp. nov., Ohtaekwangia cretensis sp. nov., Ohtaekwangia indiensis sp. nov., Ohtaekwangia reichenbachii sp. nov. from diverse environment.</title>
        <authorList>
            <person name="Octaviana S."/>
        </authorList>
    </citation>
    <scope>NUCLEOTIDE SEQUENCE [LARGE SCALE GENOMIC DNA]</scope>
    <source>
        <strain evidence="1 2">PWU37</strain>
    </source>
</reference>
<name>A0AAP2DDY6_9BACT</name>
<keyword evidence="2" id="KW-1185">Reference proteome</keyword>
<gene>
    <name evidence="1" type="ORF">KK078_25620</name>
</gene>
<organism evidence="1 2">
    <name type="scientific">Dawidia soli</name>
    <dbReference type="NCBI Taxonomy" id="2782352"/>
    <lineage>
        <taxon>Bacteria</taxon>
        <taxon>Pseudomonadati</taxon>
        <taxon>Bacteroidota</taxon>
        <taxon>Cytophagia</taxon>
        <taxon>Cytophagales</taxon>
        <taxon>Chryseotaleaceae</taxon>
        <taxon>Dawidia</taxon>
    </lineage>
</organism>
<accession>A0AAP2DDY6</accession>
<dbReference type="PANTHER" id="PTHR33321">
    <property type="match status" value="1"/>
</dbReference>
<evidence type="ECO:0000313" key="2">
    <source>
        <dbReference type="Proteomes" id="UP001319180"/>
    </source>
</evidence>
<dbReference type="Pfam" id="PF04450">
    <property type="entry name" value="BSP"/>
    <property type="match status" value="1"/>
</dbReference>
<evidence type="ECO:0000313" key="1">
    <source>
        <dbReference type="EMBL" id="MBT1689968.1"/>
    </source>
</evidence>
<dbReference type="EMBL" id="JAHESC010000052">
    <property type="protein sequence ID" value="MBT1689968.1"/>
    <property type="molecule type" value="Genomic_DNA"/>
</dbReference>
<protein>
    <submittedName>
        <fullName evidence="1">Secretory protein</fullName>
    </submittedName>
</protein>
<comment type="caution">
    <text evidence="1">The sequence shown here is derived from an EMBL/GenBank/DDBJ whole genome shotgun (WGS) entry which is preliminary data.</text>
</comment>
<dbReference type="AlphaFoldDB" id="A0AAP2DDY6"/>
<dbReference type="RefSeq" id="WP_254093189.1">
    <property type="nucleotide sequence ID" value="NZ_JAHESC010000052.1"/>
</dbReference>
<sequence length="234" mass="27089">MPSFCNMLKGFLAGVCLGVTLNGFSQDHPDVYHRNGFTLIFESEDSTLDVKVKDRMIETFFQVYAVLTAQYNPLAERQVIFHVDTAYTGVAEVTGNAHVRFSSRWLHAYPEDIDVVTHEVMHVAQSYPWERCPGWLTEGIADYARYKFGVDNSGAGWSLPPYRIGQHYLQGYRVAARFLVWMEERIQPGIVYMLHRKLQMGIYHDALWQEQTGYTLDELWNRYTGEQAEMSVQR</sequence>